<dbReference type="Pfam" id="PF00149">
    <property type="entry name" value="Metallophos"/>
    <property type="match status" value="1"/>
</dbReference>
<dbReference type="PANTHER" id="PTHR31302:SF0">
    <property type="entry name" value="TRANSMEMBRANE PROTEIN WITH METALLOPHOSPHOESTERASE DOMAIN"/>
    <property type="match status" value="1"/>
</dbReference>
<dbReference type="Proteomes" id="UP001183585">
    <property type="component" value="Unassembled WGS sequence"/>
</dbReference>
<comment type="caution">
    <text evidence="3">The sequence shown here is derived from an EMBL/GenBank/DDBJ whole genome shotgun (WGS) entry which is preliminary data.</text>
</comment>
<name>A0ABU2CHI4_9MICO</name>
<accession>A0ABU2CHI4</accession>
<reference evidence="3 4" key="1">
    <citation type="submission" date="2023-07" db="EMBL/GenBank/DDBJ databases">
        <title>Sequencing the genomes of 1000 actinobacteria strains.</title>
        <authorList>
            <person name="Klenk H.-P."/>
        </authorList>
    </citation>
    <scope>NUCLEOTIDE SEQUENCE [LARGE SCALE GENOMIC DNA]</scope>
    <source>
        <strain evidence="3 4">DSM 45554</strain>
    </source>
</reference>
<evidence type="ECO:0000313" key="4">
    <source>
        <dbReference type="Proteomes" id="UP001183585"/>
    </source>
</evidence>
<keyword evidence="4" id="KW-1185">Reference proteome</keyword>
<dbReference type="Gene3D" id="3.60.21.10">
    <property type="match status" value="1"/>
</dbReference>
<dbReference type="RefSeq" id="WP_274992314.1">
    <property type="nucleotide sequence ID" value="NZ_JAJQQP010000002.1"/>
</dbReference>
<gene>
    <name evidence="3" type="ORF">J2S48_000308</name>
</gene>
<dbReference type="PANTHER" id="PTHR31302">
    <property type="entry name" value="TRANSMEMBRANE PROTEIN WITH METALLOPHOSPHOESTERASE DOMAIN-RELATED"/>
    <property type="match status" value="1"/>
</dbReference>
<sequence length="306" mass="32591">MRRALQKIALTLTVLLAALTIYGVAIEPRLILATPRHDVTIPGLDESWDGATVAALSDMQTGMWWANTHMVDRAVRTVVEEDPDLVLLPGDFLYSEDPSIEHQVQTVVDQLRPLVDAQIPTVAVLGNHDHATGGADEIARALEELGIPVLENDALEVTRRGGAHLHVVGLAATRPGLTDVDAALSGVPPDAPRLVMMHNPTVFQRLPEGSAPLAVAGHTHCGQVALPGPSHWSYLALTDKEQVVADHWAPPTYGADGNRLFVTCGIGFSLAPVRINAPPEVAFFTLHTPSPSPSPRAGGRTGREAA</sequence>
<protein>
    <submittedName>
        <fullName evidence="3">MPP superfamily phosphohydrolase</fullName>
    </submittedName>
</protein>
<organism evidence="3 4">
    <name type="scientific">Promicromonospora iranensis</name>
    <dbReference type="NCBI Taxonomy" id="1105144"/>
    <lineage>
        <taxon>Bacteria</taxon>
        <taxon>Bacillati</taxon>
        <taxon>Actinomycetota</taxon>
        <taxon>Actinomycetes</taxon>
        <taxon>Micrococcales</taxon>
        <taxon>Promicromonosporaceae</taxon>
        <taxon>Promicromonospora</taxon>
    </lineage>
</organism>
<evidence type="ECO:0000256" key="1">
    <source>
        <dbReference type="SAM" id="MobiDB-lite"/>
    </source>
</evidence>
<dbReference type="InterPro" id="IPR051158">
    <property type="entry name" value="Metallophosphoesterase_sf"/>
</dbReference>
<dbReference type="EMBL" id="JAVDYE010000001">
    <property type="protein sequence ID" value="MDR7380793.1"/>
    <property type="molecule type" value="Genomic_DNA"/>
</dbReference>
<dbReference type="InterPro" id="IPR004843">
    <property type="entry name" value="Calcineurin-like_PHP"/>
</dbReference>
<feature type="region of interest" description="Disordered" evidence="1">
    <location>
        <begin position="286"/>
        <end position="306"/>
    </location>
</feature>
<evidence type="ECO:0000313" key="3">
    <source>
        <dbReference type="EMBL" id="MDR7380793.1"/>
    </source>
</evidence>
<dbReference type="SUPFAM" id="SSF56300">
    <property type="entry name" value="Metallo-dependent phosphatases"/>
    <property type="match status" value="1"/>
</dbReference>
<proteinExistence type="predicted"/>
<evidence type="ECO:0000259" key="2">
    <source>
        <dbReference type="Pfam" id="PF00149"/>
    </source>
</evidence>
<feature type="domain" description="Calcineurin-like phosphoesterase" evidence="2">
    <location>
        <begin position="52"/>
        <end position="221"/>
    </location>
</feature>
<dbReference type="InterPro" id="IPR029052">
    <property type="entry name" value="Metallo-depent_PP-like"/>
</dbReference>